<evidence type="ECO:0000256" key="1">
    <source>
        <dbReference type="SAM" id="MobiDB-lite"/>
    </source>
</evidence>
<organism evidence="2 3">
    <name type="scientific">Zoarces viviparus</name>
    <name type="common">Viviparous eelpout</name>
    <name type="synonym">Blennius viviparus</name>
    <dbReference type="NCBI Taxonomy" id="48416"/>
    <lineage>
        <taxon>Eukaryota</taxon>
        <taxon>Metazoa</taxon>
        <taxon>Chordata</taxon>
        <taxon>Craniata</taxon>
        <taxon>Vertebrata</taxon>
        <taxon>Euteleostomi</taxon>
        <taxon>Actinopterygii</taxon>
        <taxon>Neopterygii</taxon>
        <taxon>Teleostei</taxon>
        <taxon>Neoteleostei</taxon>
        <taxon>Acanthomorphata</taxon>
        <taxon>Eupercaria</taxon>
        <taxon>Perciformes</taxon>
        <taxon>Cottioidei</taxon>
        <taxon>Zoarcales</taxon>
        <taxon>Zoarcidae</taxon>
        <taxon>Zoarcinae</taxon>
        <taxon>Zoarces</taxon>
    </lineage>
</organism>
<keyword evidence="3" id="KW-1185">Reference proteome</keyword>
<dbReference type="EMBL" id="JBCEZU010000078">
    <property type="protein sequence ID" value="KAK9532227.1"/>
    <property type="molecule type" value="Genomic_DNA"/>
</dbReference>
<accession>A0AAW1FCX4</accession>
<evidence type="ECO:0000313" key="2">
    <source>
        <dbReference type="EMBL" id="KAK9532227.1"/>
    </source>
</evidence>
<dbReference type="Proteomes" id="UP001488805">
    <property type="component" value="Unassembled WGS sequence"/>
</dbReference>
<evidence type="ECO:0000313" key="3">
    <source>
        <dbReference type="Proteomes" id="UP001488805"/>
    </source>
</evidence>
<feature type="region of interest" description="Disordered" evidence="1">
    <location>
        <begin position="1"/>
        <end position="28"/>
    </location>
</feature>
<reference evidence="2 3" key="1">
    <citation type="journal article" date="2024" name="Genome Biol. Evol.">
        <title>Chromosome-level genome assembly of the viviparous eelpout Zoarces viviparus.</title>
        <authorList>
            <person name="Fuhrmann N."/>
            <person name="Brasseur M.V."/>
            <person name="Bakowski C.E."/>
            <person name="Podsiadlowski L."/>
            <person name="Prost S."/>
            <person name="Krehenwinkel H."/>
            <person name="Mayer C."/>
        </authorList>
    </citation>
    <scope>NUCLEOTIDE SEQUENCE [LARGE SCALE GENOMIC DNA]</scope>
    <source>
        <strain evidence="2">NO-MEL_2022_Ind0_liver</strain>
    </source>
</reference>
<protein>
    <submittedName>
        <fullName evidence="2">Uncharacterized protein</fullName>
    </submittedName>
</protein>
<name>A0AAW1FCX4_ZOAVI</name>
<proteinExistence type="predicted"/>
<comment type="caution">
    <text evidence="2">The sequence shown here is derived from an EMBL/GenBank/DDBJ whole genome shotgun (WGS) entry which is preliminary data.</text>
</comment>
<dbReference type="AlphaFoldDB" id="A0AAW1FCX4"/>
<gene>
    <name evidence="2" type="ORF">VZT92_009624</name>
</gene>
<sequence length="199" mass="22202">MDNMDRAPNFQDIESPENDPSGSTIQRRRRDIQLLRAELEDRDRDLNTTTASCNQQLQGWEEDRQRALSLEQRGAAAATLGEMSSSVSNGRSSCLVKIWLQQREDQLLLQLNLERSAKTPRERSRQGTPDSCLSSFVSQSGRVEVRLCGQPLTSASTITTITTITTISTSQPRWRSLMMPSSDTPPKACSLLKSATWTA</sequence>